<keyword evidence="4" id="KW-0274">FAD</keyword>
<dbReference type="SUPFAM" id="SSF51905">
    <property type="entry name" value="FAD/NAD(P)-binding domain"/>
    <property type="match status" value="1"/>
</dbReference>
<protein>
    <recommendedName>
        <fullName evidence="2">NADH:ubiquinone reductase (non-electrogenic)</fullName>
        <ecNumber evidence="2">1.6.5.9</ecNumber>
    </recommendedName>
</protein>
<comment type="similarity">
    <text evidence="1">Belongs to the NADH dehydrogenase family.</text>
</comment>
<evidence type="ECO:0000313" key="10">
    <source>
        <dbReference type="EMBL" id="MBD0379931.1"/>
    </source>
</evidence>
<gene>
    <name evidence="10" type="ORF">ICC18_07385</name>
</gene>
<dbReference type="Pfam" id="PF00027">
    <property type="entry name" value="cNMP_binding"/>
    <property type="match status" value="1"/>
</dbReference>
<dbReference type="Proteomes" id="UP000650466">
    <property type="component" value="Unassembled WGS sequence"/>
</dbReference>
<dbReference type="PANTHER" id="PTHR43706:SF47">
    <property type="entry name" value="EXTERNAL NADH-UBIQUINONE OXIDOREDUCTASE 1, MITOCHONDRIAL-RELATED"/>
    <property type="match status" value="1"/>
</dbReference>
<dbReference type="GO" id="GO:0050136">
    <property type="term" value="F:NADH dehydrogenase (quinone) (non-electrogenic) activity"/>
    <property type="evidence" value="ECO:0007669"/>
    <property type="project" value="UniProtKB-EC"/>
</dbReference>
<dbReference type="InterPro" id="IPR023753">
    <property type="entry name" value="FAD/NAD-binding_dom"/>
</dbReference>
<keyword evidence="7" id="KW-0010">Activator</keyword>
<dbReference type="CDD" id="cd00038">
    <property type="entry name" value="CAP_ED"/>
    <property type="match status" value="1"/>
</dbReference>
<keyword evidence="11" id="KW-1185">Reference proteome</keyword>
<evidence type="ECO:0000256" key="4">
    <source>
        <dbReference type="ARBA" id="ARBA00022827"/>
    </source>
</evidence>
<dbReference type="EC" id="1.6.5.9" evidence="2"/>
<sequence length="542" mass="60024">MTKPAKVLILGGGYLAINAVRTLRQAIHKGDIEVTVVSRENYHVFHGFVTEMVTGRIGAGQILSPIRRIFSPAQVHVGEIEQIYLAERKVVTSRHLDGKHFELEFDHVVLCLGSVDNLSSYPGLAEHAFKLKTYDDCFRLKNHILTMFELADIERDPKERKRMLTFFVAGGGFSGTELAGELADYIRLLTLKEYRNIQREECRVVLVHPGESILPELYGGKGAPGTRQGHPRLIQYATRHMAKLGVELMTNTRVIWATPNEVGLSNGMRIPAKTIISAVGTKPSPILDSLAVPKDARGKIITDSALQVAGYDYVWAGGDCASVPHPLGGQCPPVGIFALKEGAHIGKNIVRALSKQPSLPFNFRGFGQGVSIGRRTAVAEYKGIEFKGFICWLIWRLMLLSVIPTWDRKLRLISDWLIGPLVGRDIVEMSVNDSDDYEISHHVFQPGEVIVTEGSIGNYVFVISDGEVEKYTNKKGTEKWMGSLGKGACFGHTQKGQRVTESIRAKTTVQAVSVRSDQAHRLHHLLSSLGRNTERKDEKETG</sequence>
<dbReference type="AlphaFoldDB" id="A0A926QHV1"/>
<accession>A0A926QHV1</accession>
<name>A0A926QHV1_9BACL</name>
<evidence type="ECO:0000256" key="6">
    <source>
        <dbReference type="ARBA" id="ARBA00023027"/>
    </source>
</evidence>
<dbReference type="Gene3D" id="3.50.50.100">
    <property type="match status" value="1"/>
</dbReference>
<dbReference type="PANTHER" id="PTHR43706">
    <property type="entry name" value="NADH DEHYDROGENASE"/>
    <property type="match status" value="1"/>
</dbReference>
<dbReference type="EMBL" id="JACVVD010000002">
    <property type="protein sequence ID" value="MBD0379931.1"/>
    <property type="molecule type" value="Genomic_DNA"/>
</dbReference>
<comment type="caution">
    <text evidence="10">The sequence shown here is derived from an EMBL/GenBank/DDBJ whole genome shotgun (WGS) entry which is preliminary data.</text>
</comment>
<organism evidence="10 11">
    <name type="scientific">Paenibacillus sedimenti</name>
    <dbReference type="NCBI Taxonomy" id="2770274"/>
    <lineage>
        <taxon>Bacteria</taxon>
        <taxon>Bacillati</taxon>
        <taxon>Bacillota</taxon>
        <taxon>Bacilli</taxon>
        <taxon>Bacillales</taxon>
        <taxon>Paenibacillaceae</taxon>
        <taxon>Paenibacillus</taxon>
    </lineage>
</organism>
<keyword evidence="5" id="KW-0560">Oxidoreductase</keyword>
<dbReference type="Gene3D" id="2.60.120.10">
    <property type="entry name" value="Jelly Rolls"/>
    <property type="match status" value="1"/>
</dbReference>
<feature type="domain" description="Cyclic nucleotide-binding" evidence="9">
    <location>
        <begin position="444"/>
        <end position="491"/>
    </location>
</feature>
<dbReference type="PROSITE" id="PS50042">
    <property type="entry name" value="CNMP_BINDING_3"/>
    <property type="match status" value="1"/>
</dbReference>
<comment type="catalytic activity">
    <reaction evidence="8">
        <text>a quinone + NADH + H(+) = a quinol + NAD(+)</text>
        <dbReference type="Rhea" id="RHEA:46160"/>
        <dbReference type="ChEBI" id="CHEBI:15378"/>
        <dbReference type="ChEBI" id="CHEBI:24646"/>
        <dbReference type="ChEBI" id="CHEBI:57540"/>
        <dbReference type="ChEBI" id="CHEBI:57945"/>
        <dbReference type="ChEBI" id="CHEBI:132124"/>
        <dbReference type="EC" id="1.6.5.9"/>
    </reaction>
</comment>
<dbReference type="SUPFAM" id="SSF51206">
    <property type="entry name" value="cAMP-binding domain-like"/>
    <property type="match status" value="1"/>
</dbReference>
<dbReference type="InterPro" id="IPR000595">
    <property type="entry name" value="cNMP-bd_dom"/>
</dbReference>
<evidence type="ECO:0000259" key="9">
    <source>
        <dbReference type="PROSITE" id="PS50042"/>
    </source>
</evidence>
<evidence type="ECO:0000256" key="3">
    <source>
        <dbReference type="ARBA" id="ARBA00022630"/>
    </source>
</evidence>
<reference evidence="10" key="1">
    <citation type="submission" date="2020-09" db="EMBL/GenBank/DDBJ databases">
        <title>Draft Genome Sequence of Paenibacillus sp. WST5.</title>
        <authorList>
            <person name="Bao Z."/>
        </authorList>
    </citation>
    <scope>NUCLEOTIDE SEQUENCE</scope>
    <source>
        <strain evidence="10">WST5</strain>
    </source>
</reference>
<dbReference type="InterPro" id="IPR014710">
    <property type="entry name" value="RmlC-like_jellyroll"/>
</dbReference>
<keyword evidence="6" id="KW-0520">NAD</keyword>
<evidence type="ECO:0000256" key="5">
    <source>
        <dbReference type="ARBA" id="ARBA00023002"/>
    </source>
</evidence>
<evidence type="ECO:0000256" key="8">
    <source>
        <dbReference type="ARBA" id="ARBA00047599"/>
    </source>
</evidence>
<dbReference type="InterPro" id="IPR045024">
    <property type="entry name" value="NDH-2"/>
</dbReference>
<evidence type="ECO:0000256" key="1">
    <source>
        <dbReference type="ARBA" id="ARBA00005272"/>
    </source>
</evidence>
<dbReference type="RefSeq" id="WP_188173709.1">
    <property type="nucleotide sequence ID" value="NZ_JACVVD010000002.1"/>
</dbReference>
<evidence type="ECO:0000256" key="7">
    <source>
        <dbReference type="ARBA" id="ARBA00023159"/>
    </source>
</evidence>
<dbReference type="Pfam" id="PF07992">
    <property type="entry name" value="Pyr_redox_2"/>
    <property type="match status" value="1"/>
</dbReference>
<proteinExistence type="inferred from homology"/>
<dbReference type="InterPro" id="IPR018490">
    <property type="entry name" value="cNMP-bd_dom_sf"/>
</dbReference>
<keyword evidence="3" id="KW-0285">Flavoprotein</keyword>
<evidence type="ECO:0000313" key="11">
    <source>
        <dbReference type="Proteomes" id="UP000650466"/>
    </source>
</evidence>
<evidence type="ECO:0000256" key="2">
    <source>
        <dbReference type="ARBA" id="ARBA00012637"/>
    </source>
</evidence>
<dbReference type="InterPro" id="IPR036188">
    <property type="entry name" value="FAD/NAD-bd_sf"/>
</dbReference>